<evidence type="ECO:0000256" key="1">
    <source>
        <dbReference type="ARBA" id="ARBA00023015"/>
    </source>
</evidence>
<keyword evidence="3" id="KW-0804">Transcription</keyword>
<name>A0A1M6ETT0_9FIRM</name>
<dbReference type="PANTHER" id="PTHR38445">
    <property type="entry name" value="HTH-TYPE TRANSCRIPTIONAL REPRESSOR YTRA"/>
    <property type="match status" value="1"/>
</dbReference>
<dbReference type="EMBL" id="FQXJ01000028">
    <property type="protein sequence ID" value="SHI88833.1"/>
    <property type="molecule type" value="Genomic_DNA"/>
</dbReference>
<dbReference type="InterPro" id="IPR000524">
    <property type="entry name" value="Tscrpt_reg_HTH_GntR"/>
</dbReference>
<gene>
    <name evidence="5" type="ORF">SAMN02746098_04809</name>
</gene>
<dbReference type="CDD" id="cd07377">
    <property type="entry name" value="WHTH_GntR"/>
    <property type="match status" value="1"/>
</dbReference>
<organism evidence="5 6">
    <name type="scientific">Desulfosporosinus lacus DSM 15449</name>
    <dbReference type="NCBI Taxonomy" id="1121420"/>
    <lineage>
        <taxon>Bacteria</taxon>
        <taxon>Bacillati</taxon>
        <taxon>Bacillota</taxon>
        <taxon>Clostridia</taxon>
        <taxon>Eubacteriales</taxon>
        <taxon>Desulfitobacteriaceae</taxon>
        <taxon>Desulfosporosinus</taxon>
    </lineage>
</organism>
<evidence type="ECO:0000313" key="6">
    <source>
        <dbReference type="Proteomes" id="UP000183954"/>
    </source>
</evidence>
<dbReference type="PROSITE" id="PS50949">
    <property type="entry name" value="HTH_GNTR"/>
    <property type="match status" value="1"/>
</dbReference>
<dbReference type="Gene3D" id="1.10.10.10">
    <property type="entry name" value="Winged helix-like DNA-binding domain superfamily/Winged helix DNA-binding domain"/>
    <property type="match status" value="1"/>
</dbReference>
<protein>
    <submittedName>
        <fullName evidence="5">GntR family transcriptional regulator</fullName>
    </submittedName>
</protein>
<dbReference type="RefSeq" id="WP_073032824.1">
    <property type="nucleotide sequence ID" value="NZ_FQXJ01000028.1"/>
</dbReference>
<proteinExistence type="predicted"/>
<keyword evidence="1" id="KW-0805">Transcription regulation</keyword>
<dbReference type="SUPFAM" id="SSF46785">
    <property type="entry name" value="Winged helix' DNA-binding domain"/>
    <property type="match status" value="1"/>
</dbReference>
<dbReference type="PANTHER" id="PTHR38445:SF9">
    <property type="entry name" value="HTH-TYPE TRANSCRIPTIONAL REPRESSOR YTRA"/>
    <property type="match status" value="1"/>
</dbReference>
<feature type="domain" description="HTH gntR-type" evidence="4">
    <location>
        <begin position="17"/>
        <end position="85"/>
    </location>
</feature>
<evidence type="ECO:0000256" key="3">
    <source>
        <dbReference type="ARBA" id="ARBA00023163"/>
    </source>
</evidence>
<accession>A0A1M6ETT0</accession>
<dbReference type="SMART" id="SM00345">
    <property type="entry name" value="HTH_GNTR"/>
    <property type="match status" value="1"/>
</dbReference>
<dbReference type="Proteomes" id="UP000183954">
    <property type="component" value="Unassembled WGS sequence"/>
</dbReference>
<keyword evidence="2" id="KW-0238">DNA-binding</keyword>
<evidence type="ECO:0000256" key="2">
    <source>
        <dbReference type="ARBA" id="ARBA00023125"/>
    </source>
</evidence>
<dbReference type="InterPro" id="IPR036388">
    <property type="entry name" value="WH-like_DNA-bd_sf"/>
</dbReference>
<dbReference type="GO" id="GO:0003700">
    <property type="term" value="F:DNA-binding transcription factor activity"/>
    <property type="evidence" value="ECO:0007669"/>
    <property type="project" value="InterPro"/>
</dbReference>
<dbReference type="STRING" id="1121420.SAMN02746098_04809"/>
<evidence type="ECO:0000259" key="4">
    <source>
        <dbReference type="PROSITE" id="PS50949"/>
    </source>
</evidence>
<reference evidence="6" key="1">
    <citation type="submission" date="2016-11" db="EMBL/GenBank/DDBJ databases">
        <authorList>
            <person name="Varghese N."/>
            <person name="Submissions S."/>
        </authorList>
    </citation>
    <scope>NUCLEOTIDE SEQUENCE [LARGE SCALE GENOMIC DNA]</scope>
    <source>
        <strain evidence="6">DSM 15449</strain>
    </source>
</reference>
<dbReference type="GO" id="GO:0003677">
    <property type="term" value="F:DNA binding"/>
    <property type="evidence" value="ECO:0007669"/>
    <property type="project" value="UniProtKB-KW"/>
</dbReference>
<dbReference type="OrthoDB" id="163333at2"/>
<keyword evidence="6" id="KW-1185">Reference proteome</keyword>
<evidence type="ECO:0000313" key="5">
    <source>
        <dbReference type="EMBL" id="SHI88833.1"/>
    </source>
</evidence>
<sequence>MDSIQVGDFKFRLDLSKPLYEQVLQHIRQTIARGDVLLGTKLPSVRDLAHQLKLNPNTVMRAYQELDRYHLTETRRGQGTFITSDSETVELVKKALAREAVIAFVSSMKNLGIDRSTTESLLKEVAWHE</sequence>
<dbReference type="AlphaFoldDB" id="A0A1M6ETT0"/>
<dbReference type="Pfam" id="PF00392">
    <property type="entry name" value="GntR"/>
    <property type="match status" value="1"/>
</dbReference>
<dbReference type="InterPro" id="IPR036390">
    <property type="entry name" value="WH_DNA-bd_sf"/>
</dbReference>